<accession>A0AAJ0EGX9</accession>
<sequence length="240" mass="27541">MDAFTLPQNYTVDFEVTHTAWYVALNIRNFNVSYPFGATKEAAYQRFAERGCENATLTATVEALFMDFQCLKLESFKTVDRKNEDTTRLEFVLDLKFEGFRTVPFHVFNVGAMTSKDLAYWIYNDTLSAGQRCSNIPQGRQFIYLITSFNRLLPSTDSTHTIFPEKVSAIICGSDVRLSRAKVNDNGTNPTLKEMMNISQQQLDVDIWAMIVKPFPQGEYDLNWRPETNFAGMEDWTNPV</sequence>
<dbReference type="GeneID" id="85472513"/>
<protein>
    <submittedName>
        <fullName evidence="1">Uncharacterized protein</fullName>
    </submittedName>
</protein>
<dbReference type="RefSeq" id="XP_060447210.1">
    <property type="nucleotide sequence ID" value="XM_060587651.1"/>
</dbReference>
<evidence type="ECO:0000313" key="2">
    <source>
        <dbReference type="Proteomes" id="UP001243989"/>
    </source>
</evidence>
<keyword evidence="2" id="KW-1185">Reference proteome</keyword>
<proteinExistence type="predicted"/>
<dbReference type="Proteomes" id="UP001243989">
    <property type="component" value="Unassembled WGS sequence"/>
</dbReference>
<dbReference type="AlphaFoldDB" id="A0AAJ0EGX9"/>
<dbReference type="EMBL" id="JAHMHQ010000006">
    <property type="protein sequence ID" value="KAK1638603.1"/>
    <property type="molecule type" value="Genomic_DNA"/>
</dbReference>
<evidence type="ECO:0000313" key="1">
    <source>
        <dbReference type="EMBL" id="KAK1638603.1"/>
    </source>
</evidence>
<organism evidence="1 2">
    <name type="scientific">Colletotrichum phormii</name>
    <dbReference type="NCBI Taxonomy" id="359342"/>
    <lineage>
        <taxon>Eukaryota</taxon>
        <taxon>Fungi</taxon>
        <taxon>Dikarya</taxon>
        <taxon>Ascomycota</taxon>
        <taxon>Pezizomycotina</taxon>
        <taxon>Sordariomycetes</taxon>
        <taxon>Hypocreomycetidae</taxon>
        <taxon>Glomerellales</taxon>
        <taxon>Glomerellaceae</taxon>
        <taxon>Colletotrichum</taxon>
        <taxon>Colletotrichum acutatum species complex</taxon>
    </lineage>
</organism>
<reference evidence="1" key="1">
    <citation type="submission" date="2021-06" db="EMBL/GenBank/DDBJ databases">
        <title>Comparative genomics, transcriptomics and evolutionary studies reveal genomic signatures of adaptation to plant cell wall in hemibiotrophic fungi.</title>
        <authorList>
            <consortium name="DOE Joint Genome Institute"/>
            <person name="Baroncelli R."/>
            <person name="Diaz J.F."/>
            <person name="Benocci T."/>
            <person name="Peng M."/>
            <person name="Battaglia E."/>
            <person name="Haridas S."/>
            <person name="Andreopoulos W."/>
            <person name="Labutti K."/>
            <person name="Pangilinan J."/>
            <person name="Floch G.L."/>
            <person name="Makela M.R."/>
            <person name="Henrissat B."/>
            <person name="Grigoriev I.V."/>
            <person name="Crouch J.A."/>
            <person name="De Vries R.P."/>
            <person name="Sukno S.A."/>
            <person name="Thon M.R."/>
        </authorList>
    </citation>
    <scope>NUCLEOTIDE SEQUENCE</scope>
    <source>
        <strain evidence="1">CBS 102054</strain>
    </source>
</reference>
<comment type="caution">
    <text evidence="1">The sequence shown here is derived from an EMBL/GenBank/DDBJ whole genome shotgun (WGS) entry which is preliminary data.</text>
</comment>
<name>A0AAJ0EGX9_9PEZI</name>
<gene>
    <name evidence="1" type="ORF">BDP81DRAFT_392055</name>
</gene>